<evidence type="ECO:0000313" key="2">
    <source>
        <dbReference type="Proteomes" id="UP000288812"/>
    </source>
</evidence>
<evidence type="ECO:0000313" key="1">
    <source>
        <dbReference type="EMBL" id="RVU55151.1"/>
    </source>
</evidence>
<keyword evidence="2" id="KW-1185">Reference proteome</keyword>
<protein>
    <submittedName>
        <fullName evidence="1">Histidine phosphatase family protein</fullName>
    </submittedName>
</protein>
<sequence>MRIFFIRHGIAENYADSDFNRQLTIEGRIKLNETFEEFVKTFKSYDFKVFTSPLVRAVQTCEILCEKLNTDYEVKSYLKGAALSTVLYDLKLEGHKDYILVGHEPYISDYLYRITGEFVTVSRGSIHSVEI</sequence>
<dbReference type="Pfam" id="PF00300">
    <property type="entry name" value="His_Phos_1"/>
    <property type="match status" value="1"/>
</dbReference>
<proteinExistence type="predicted"/>
<dbReference type="Gene3D" id="3.40.50.1240">
    <property type="entry name" value="Phosphoglycerate mutase-like"/>
    <property type="match status" value="1"/>
</dbReference>
<name>A0A437S895_9FIRM</name>
<dbReference type="OrthoDB" id="1697438at2"/>
<dbReference type="EMBL" id="RLIH01000004">
    <property type="protein sequence ID" value="RVU55151.1"/>
    <property type="molecule type" value="Genomic_DNA"/>
</dbReference>
<dbReference type="InterPro" id="IPR029033">
    <property type="entry name" value="His_PPase_superfam"/>
</dbReference>
<accession>A0A437S895</accession>
<organism evidence="1 2">
    <name type="scientific">Anaerosphaera multitolerans</name>
    <dbReference type="NCBI Taxonomy" id="2487351"/>
    <lineage>
        <taxon>Bacteria</taxon>
        <taxon>Bacillati</taxon>
        <taxon>Bacillota</taxon>
        <taxon>Tissierellia</taxon>
        <taxon>Tissierellales</taxon>
        <taxon>Peptoniphilaceae</taxon>
        <taxon>Anaerosphaera</taxon>
    </lineage>
</organism>
<gene>
    <name evidence="1" type="ORF">EF514_04490</name>
</gene>
<dbReference type="SUPFAM" id="SSF53254">
    <property type="entry name" value="Phosphoglycerate mutase-like"/>
    <property type="match status" value="1"/>
</dbReference>
<dbReference type="AlphaFoldDB" id="A0A437S895"/>
<dbReference type="Proteomes" id="UP000288812">
    <property type="component" value="Unassembled WGS sequence"/>
</dbReference>
<reference evidence="1 2" key="1">
    <citation type="submission" date="2018-11" db="EMBL/GenBank/DDBJ databases">
        <title>Genome sequencing and assembly of Anaerosphaera sp. nov., GS7-6-2.</title>
        <authorList>
            <person name="Rettenmaier R."/>
            <person name="Liebl W."/>
            <person name="Zverlov V."/>
        </authorList>
    </citation>
    <scope>NUCLEOTIDE SEQUENCE [LARGE SCALE GENOMIC DNA]</scope>
    <source>
        <strain evidence="1 2">GS7-6-2</strain>
    </source>
</reference>
<dbReference type="RefSeq" id="WP_127724226.1">
    <property type="nucleotide sequence ID" value="NZ_RLIH01000004.1"/>
</dbReference>
<dbReference type="CDD" id="cd07040">
    <property type="entry name" value="HP"/>
    <property type="match status" value="1"/>
</dbReference>
<comment type="caution">
    <text evidence="1">The sequence shown here is derived from an EMBL/GenBank/DDBJ whole genome shotgun (WGS) entry which is preliminary data.</text>
</comment>
<dbReference type="InterPro" id="IPR013078">
    <property type="entry name" value="His_Pase_superF_clade-1"/>
</dbReference>